<dbReference type="InterPro" id="IPR018392">
    <property type="entry name" value="LysM"/>
</dbReference>
<evidence type="ECO:0000313" key="5">
    <source>
        <dbReference type="Proteomes" id="UP000647017"/>
    </source>
</evidence>
<dbReference type="InterPro" id="IPR016032">
    <property type="entry name" value="Sig_transdc_resp-reg_C-effctor"/>
</dbReference>
<keyword evidence="5" id="KW-1185">Reference proteome</keyword>
<accession>A0ABQ4I2Y0</accession>
<dbReference type="PANTHER" id="PTHR35807">
    <property type="entry name" value="TRANSCRIPTIONAL REGULATOR REDD-RELATED"/>
    <property type="match status" value="1"/>
</dbReference>
<reference evidence="4 5" key="1">
    <citation type="submission" date="2021-01" db="EMBL/GenBank/DDBJ databases">
        <title>Whole genome shotgun sequence of Verrucosispora andamanensis NBRC 109075.</title>
        <authorList>
            <person name="Komaki H."/>
            <person name="Tamura T."/>
        </authorList>
    </citation>
    <scope>NUCLEOTIDE SEQUENCE [LARGE SCALE GENOMIC DNA]</scope>
    <source>
        <strain evidence="4 5">NBRC 109075</strain>
    </source>
</reference>
<sequence>MAPTAPMAKNRRPSQILTGLGALAAMLLIVALPLLLLWAAGNPLPDLAAWATQTWNDPGASLHQLWQAVTTRDDGSLFIHALTLLGWIAIALAGWGWLSFLVALTVEIPTQIRSRRTGGIPPQPRRLPGMRLQQRAAAFLVAAAIGVFAAPALSSASVSTAPGPAPTAITANHSAEDARTSTSTREHSQPTHGYVDHRVGRGESLLDIADRYNVPWKRIAEATYGIDQPDGRQLQPGSTRVYPEWTVRVPVSGTGQLFHKASTQGAAEAATSEHVYTVVRNDWLYYVAERFLGNGDRYPEIAELNPDLKAKDSRFPDHIVRGQQIRLPSDAHDRGVRDHARGRLASDTPIPQQPAPSTDLEAPAPQPIPEPSATASEQPATPEPSSPAPAPPAELGTDHSTTENPEAGAHDRPSTDEDDDSNAIVTVTALTSASLVAALVLTTVRRLRRQQRQHRRPGRRLPHPRNGAIEKTLLVAEQPADVDRLDTALRSLTQTLSDRDPAELPDVTAAAIHDGTINLILAHPEPHPPAPWTADGTHWTLPTDASLTAAEGQLAPLPILVAVGSEPGRHLMLDLERLGSLTIGGDAERALALLRYIASEAACNRWSDDVEVILAGFPVDQAEQLIALNPDRIRAVSNIAETTARLRRRAVAITSALRHADVSDTLHGRIADVGDAWAPQLLLVADTDEQARDGLAELGNDLDNRGRCAVAVVTIAKPGQSIGPNNITVDSDATLHVALPFLQTTAIAAGLPAAELEPLAEIMRQARAALDEPTPVAAETESWATDTDAAGGLLPFAEDLPDPDDEKAQRSTSAEPERRPSSILHIPHQPLAAGLATTATQRAVTAAARQRRKQADPRLDADLDAWQQHDRTRPRVGILGPVTVDAPGAVPDQRRRFHGELIVYLAQRGARGATREQLTEAMWPDQQVKDTSRRVAITRARRWLGETPDGSPWLPEMGPDRVYRLEEGYLLDWHLFKRLRSRGEAHGPAGIRDLRAALDLVRGVPLDGADRAYAAGARNPYTWLAESDIYPGHITSAIVDTAHRLATMYLDASDTTNARWAVQQAWAADPHRGDDGPWHDLMRAAYIEGHSAELRNLLGELMSAREAEVPEDLAPDTYAWLLHLLPDVLGVNAPVG</sequence>
<dbReference type="SUPFAM" id="SSF46894">
    <property type="entry name" value="C-terminal effector domain of the bipartite response regulators"/>
    <property type="match status" value="1"/>
</dbReference>
<feature type="transmembrane region" description="Helical" evidence="2">
    <location>
        <begin position="136"/>
        <end position="154"/>
    </location>
</feature>
<dbReference type="Gene3D" id="1.10.10.10">
    <property type="entry name" value="Winged helix-like DNA-binding domain superfamily/Winged helix DNA-binding domain"/>
    <property type="match status" value="1"/>
</dbReference>
<feature type="region of interest" description="Disordered" evidence="1">
    <location>
        <begin position="174"/>
        <end position="197"/>
    </location>
</feature>
<keyword evidence="2" id="KW-0472">Membrane</keyword>
<dbReference type="InterPro" id="IPR051677">
    <property type="entry name" value="AfsR-DnrI-RedD_regulator"/>
</dbReference>
<feature type="transmembrane region" description="Helical" evidence="2">
    <location>
        <begin position="16"/>
        <end position="40"/>
    </location>
</feature>
<dbReference type="PANTHER" id="PTHR35807:SF1">
    <property type="entry name" value="TRANSCRIPTIONAL REGULATOR REDD"/>
    <property type="match status" value="1"/>
</dbReference>
<feature type="domain" description="LysM" evidence="3">
    <location>
        <begin position="276"/>
        <end position="328"/>
    </location>
</feature>
<gene>
    <name evidence="4" type="ORF">Van01_54550</name>
</gene>
<feature type="compositionally biased region" description="Pro residues" evidence="1">
    <location>
        <begin position="381"/>
        <end position="392"/>
    </location>
</feature>
<dbReference type="InterPro" id="IPR036779">
    <property type="entry name" value="LysM_dom_sf"/>
</dbReference>
<organism evidence="4 5">
    <name type="scientific">Micromonospora andamanensis</name>
    <dbReference type="NCBI Taxonomy" id="1287068"/>
    <lineage>
        <taxon>Bacteria</taxon>
        <taxon>Bacillati</taxon>
        <taxon>Actinomycetota</taxon>
        <taxon>Actinomycetes</taxon>
        <taxon>Micromonosporales</taxon>
        <taxon>Micromonosporaceae</taxon>
        <taxon>Micromonospora</taxon>
    </lineage>
</organism>
<dbReference type="EMBL" id="BOOZ01000047">
    <property type="protein sequence ID" value="GIJ12241.1"/>
    <property type="molecule type" value="Genomic_DNA"/>
</dbReference>
<dbReference type="Pfam" id="PF01476">
    <property type="entry name" value="LysM"/>
    <property type="match status" value="2"/>
</dbReference>
<keyword evidence="2" id="KW-1133">Transmembrane helix</keyword>
<dbReference type="Gene3D" id="3.10.350.10">
    <property type="entry name" value="LysM domain"/>
    <property type="match status" value="2"/>
</dbReference>
<protein>
    <recommendedName>
        <fullName evidence="3">LysM domain-containing protein</fullName>
    </recommendedName>
</protein>
<comment type="caution">
    <text evidence="4">The sequence shown here is derived from an EMBL/GenBank/DDBJ whole genome shotgun (WGS) entry which is preliminary data.</text>
</comment>
<feature type="region of interest" description="Disordered" evidence="1">
    <location>
        <begin position="341"/>
        <end position="420"/>
    </location>
</feature>
<feature type="transmembrane region" description="Helical" evidence="2">
    <location>
        <begin position="84"/>
        <end position="106"/>
    </location>
</feature>
<evidence type="ECO:0000256" key="2">
    <source>
        <dbReference type="SAM" id="Phobius"/>
    </source>
</evidence>
<feature type="domain" description="LysM" evidence="3">
    <location>
        <begin position="197"/>
        <end position="238"/>
    </location>
</feature>
<dbReference type="Proteomes" id="UP000647017">
    <property type="component" value="Unassembled WGS sequence"/>
</dbReference>
<evidence type="ECO:0000259" key="3">
    <source>
        <dbReference type="Pfam" id="PF01476"/>
    </source>
</evidence>
<evidence type="ECO:0000256" key="1">
    <source>
        <dbReference type="SAM" id="MobiDB-lite"/>
    </source>
</evidence>
<evidence type="ECO:0000313" key="4">
    <source>
        <dbReference type="EMBL" id="GIJ12241.1"/>
    </source>
</evidence>
<dbReference type="RefSeq" id="WP_204013475.1">
    <property type="nucleotide sequence ID" value="NZ_BOOZ01000047.1"/>
</dbReference>
<dbReference type="InterPro" id="IPR036388">
    <property type="entry name" value="WH-like_DNA-bd_sf"/>
</dbReference>
<keyword evidence="2" id="KW-0812">Transmembrane</keyword>
<name>A0ABQ4I2Y0_9ACTN</name>
<dbReference type="CDD" id="cd00118">
    <property type="entry name" value="LysM"/>
    <property type="match status" value="1"/>
</dbReference>
<feature type="region of interest" description="Disordered" evidence="1">
    <location>
        <begin position="792"/>
        <end position="824"/>
    </location>
</feature>
<proteinExistence type="predicted"/>